<evidence type="ECO:0000313" key="3">
    <source>
        <dbReference type="Proteomes" id="UP000269352"/>
    </source>
</evidence>
<evidence type="ECO:0000313" key="2">
    <source>
        <dbReference type="EMBL" id="GBR75151.1"/>
    </source>
</evidence>
<evidence type="ECO:0000259" key="1">
    <source>
        <dbReference type="Pfam" id="PF18495"/>
    </source>
</evidence>
<feature type="domain" description="Antitoxin VbhA" evidence="1">
    <location>
        <begin position="29"/>
        <end position="71"/>
    </location>
</feature>
<accession>A0A388TER3</accession>
<gene>
    <name evidence="2" type="primary">vbhA</name>
    <name evidence="2" type="ORF">NO1_2194</name>
</gene>
<protein>
    <submittedName>
        <fullName evidence="2">Antitoxin VbhA-like</fullName>
    </submittedName>
</protein>
<reference evidence="2 3" key="1">
    <citation type="journal article" date="2019" name="ISME J.">
        <title>Genome analyses of uncultured TG2/ZB3 bacteria in 'Margulisbacteria' specifically attached to ectosymbiotic spirochetes of protists in the termite gut.</title>
        <authorList>
            <person name="Utami Y.D."/>
            <person name="Kuwahara H."/>
            <person name="Igai K."/>
            <person name="Murakami T."/>
            <person name="Sugaya K."/>
            <person name="Morikawa T."/>
            <person name="Nagura Y."/>
            <person name="Yuki M."/>
            <person name="Deevong P."/>
            <person name="Inoue T."/>
            <person name="Kihara K."/>
            <person name="Lo N."/>
            <person name="Yamada A."/>
            <person name="Ohkuma M."/>
            <person name="Hongoh Y."/>
        </authorList>
    </citation>
    <scope>NUCLEOTIDE SEQUENCE [LARGE SCALE GENOMIC DNA]</scope>
    <source>
        <strain evidence="2">NkOx7-01</strain>
    </source>
</reference>
<keyword evidence="3" id="KW-1185">Reference proteome</keyword>
<organism evidence="2 3">
    <name type="scientific">Termititenax aidoneus</name>
    <dbReference type="NCBI Taxonomy" id="2218524"/>
    <lineage>
        <taxon>Bacteria</taxon>
        <taxon>Bacillati</taxon>
        <taxon>Candidatus Margulisiibacteriota</taxon>
        <taxon>Candidatus Termititenacia</taxon>
        <taxon>Candidatus Termititenacales</taxon>
        <taxon>Candidatus Termititenacaceae</taxon>
        <taxon>Candidatus Termititenax</taxon>
    </lineage>
</organism>
<dbReference type="InterPro" id="IPR041535">
    <property type="entry name" value="VbhA"/>
</dbReference>
<dbReference type="AlphaFoldDB" id="A0A388TER3"/>
<comment type="caution">
    <text evidence="2">The sequence shown here is derived from an EMBL/GenBank/DDBJ whole genome shotgun (WGS) entry which is preliminary data.</text>
</comment>
<dbReference type="Pfam" id="PF18495">
    <property type="entry name" value="VbhA"/>
    <property type="match status" value="1"/>
</dbReference>
<dbReference type="EMBL" id="BGZN01000173">
    <property type="protein sequence ID" value="GBR75151.1"/>
    <property type="molecule type" value="Genomic_DNA"/>
</dbReference>
<name>A0A388TER3_TERA1</name>
<dbReference type="Gene3D" id="1.10.8.1050">
    <property type="entry name" value="Antitoxin VbhA-like"/>
    <property type="match status" value="1"/>
</dbReference>
<sequence length="75" mass="8351">MTYKALEIDNANLTIMGVHFSSRKALQKTADAIGSNMFEGFEPTQKTITIIRDYLANKITLAQLVQLAKQKDYAG</sequence>
<dbReference type="Proteomes" id="UP000269352">
    <property type="component" value="Unassembled WGS sequence"/>
</dbReference>
<dbReference type="InterPro" id="IPR033788">
    <property type="entry name" value="VbhA-like"/>
</dbReference>
<dbReference type="InterPro" id="IPR043038">
    <property type="entry name" value="VbhA_sf"/>
</dbReference>
<proteinExistence type="predicted"/>
<dbReference type="CDD" id="cd11586">
    <property type="entry name" value="VbhA_like"/>
    <property type="match status" value="1"/>
</dbReference>